<keyword evidence="3 7" id="KW-0812">Transmembrane</keyword>
<dbReference type="GO" id="GO:0017038">
    <property type="term" value="P:protein import"/>
    <property type="evidence" value="ECO:0007669"/>
    <property type="project" value="TreeGrafter"/>
</dbReference>
<keyword evidence="4 7" id="KW-1133">Transmembrane helix</keyword>
<keyword evidence="2" id="KW-1003">Cell membrane</keyword>
<comment type="similarity">
    <text evidence="6">Belongs to the exbB/tolQ family.</text>
</comment>
<evidence type="ECO:0000256" key="7">
    <source>
        <dbReference type="SAM" id="Phobius"/>
    </source>
</evidence>
<feature type="domain" description="MotA/TolQ/ExbB proton channel" evidence="8">
    <location>
        <begin position="87"/>
        <end position="198"/>
    </location>
</feature>
<dbReference type="KEGG" id="pnd:Pla175_00690"/>
<dbReference type="PANTHER" id="PTHR30625:SF17">
    <property type="entry name" value="TOLQ-RELATED"/>
    <property type="match status" value="1"/>
</dbReference>
<evidence type="ECO:0000256" key="6">
    <source>
        <dbReference type="RuleBase" id="RU004057"/>
    </source>
</evidence>
<evidence type="ECO:0000256" key="5">
    <source>
        <dbReference type="ARBA" id="ARBA00023136"/>
    </source>
</evidence>
<proteinExistence type="inferred from homology"/>
<organism evidence="9 10">
    <name type="scientific">Pirellulimonas nuda</name>
    <dbReference type="NCBI Taxonomy" id="2528009"/>
    <lineage>
        <taxon>Bacteria</taxon>
        <taxon>Pseudomonadati</taxon>
        <taxon>Planctomycetota</taxon>
        <taxon>Planctomycetia</taxon>
        <taxon>Pirellulales</taxon>
        <taxon>Lacipirellulaceae</taxon>
        <taxon>Pirellulimonas</taxon>
    </lineage>
</organism>
<keyword evidence="6" id="KW-0813">Transport</keyword>
<evidence type="ECO:0000256" key="2">
    <source>
        <dbReference type="ARBA" id="ARBA00022475"/>
    </source>
</evidence>
<feature type="transmembrane region" description="Helical" evidence="7">
    <location>
        <begin position="165"/>
        <end position="189"/>
    </location>
</feature>
<name>A0A518D5I2_9BACT</name>
<protein>
    <submittedName>
        <fullName evidence="9">Biopolymer transport protein ExbB</fullName>
    </submittedName>
</protein>
<keyword evidence="10" id="KW-1185">Reference proteome</keyword>
<evidence type="ECO:0000256" key="3">
    <source>
        <dbReference type="ARBA" id="ARBA00022692"/>
    </source>
</evidence>
<reference evidence="9 10" key="1">
    <citation type="submission" date="2019-02" db="EMBL/GenBank/DDBJ databases">
        <title>Deep-cultivation of Planctomycetes and their phenomic and genomic characterization uncovers novel biology.</title>
        <authorList>
            <person name="Wiegand S."/>
            <person name="Jogler M."/>
            <person name="Boedeker C."/>
            <person name="Pinto D."/>
            <person name="Vollmers J."/>
            <person name="Rivas-Marin E."/>
            <person name="Kohn T."/>
            <person name="Peeters S.H."/>
            <person name="Heuer A."/>
            <person name="Rast P."/>
            <person name="Oberbeckmann S."/>
            <person name="Bunk B."/>
            <person name="Jeske O."/>
            <person name="Meyerdierks A."/>
            <person name="Storesund J.E."/>
            <person name="Kallscheuer N."/>
            <person name="Luecker S."/>
            <person name="Lage O.M."/>
            <person name="Pohl T."/>
            <person name="Merkel B.J."/>
            <person name="Hornburger P."/>
            <person name="Mueller R.-W."/>
            <person name="Bruemmer F."/>
            <person name="Labrenz M."/>
            <person name="Spormann A.M."/>
            <person name="Op den Camp H."/>
            <person name="Overmann J."/>
            <person name="Amann R."/>
            <person name="Jetten M.S.M."/>
            <person name="Mascher T."/>
            <person name="Medema M.H."/>
            <person name="Devos D.P."/>
            <person name="Kaster A.-K."/>
            <person name="Ovreas L."/>
            <person name="Rohde M."/>
            <person name="Galperin M.Y."/>
            <person name="Jogler C."/>
        </authorList>
    </citation>
    <scope>NUCLEOTIDE SEQUENCE [LARGE SCALE GENOMIC DNA]</scope>
    <source>
        <strain evidence="9 10">Pla175</strain>
    </source>
</reference>
<dbReference type="AlphaFoldDB" id="A0A518D5I2"/>
<dbReference type="GO" id="GO:0005886">
    <property type="term" value="C:plasma membrane"/>
    <property type="evidence" value="ECO:0007669"/>
    <property type="project" value="UniProtKB-SubCell"/>
</dbReference>
<dbReference type="Proteomes" id="UP000317429">
    <property type="component" value="Chromosome"/>
</dbReference>
<evidence type="ECO:0000313" key="10">
    <source>
        <dbReference type="Proteomes" id="UP000317429"/>
    </source>
</evidence>
<dbReference type="PANTHER" id="PTHR30625">
    <property type="entry name" value="PROTEIN TOLQ"/>
    <property type="match status" value="1"/>
</dbReference>
<feature type="transmembrane region" description="Helical" evidence="7">
    <location>
        <begin position="19"/>
        <end position="40"/>
    </location>
</feature>
<dbReference type="InterPro" id="IPR050790">
    <property type="entry name" value="ExbB/TolQ_transport"/>
</dbReference>
<dbReference type="EMBL" id="CP036291">
    <property type="protein sequence ID" value="QDU86719.1"/>
    <property type="molecule type" value="Genomic_DNA"/>
</dbReference>
<dbReference type="Pfam" id="PF01618">
    <property type="entry name" value="MotA_ExbB"/>
    <property type="match status" value="1"/>
</dbReference>
<dbReference type="RefSeq" id="WP_145280200.1">
    <property type="nucleotide sequence ID" value="NZ_CP036291.1"/>
</dbReference>
<keyword evidence="5 7" id="KW-0472">Membrane</keyword>
<evidence type="ECO:0000256" key="1">
    <source>
        <dbReference type="ARBA" id="ARBA00004651"/>
    </source>
</evidence>
<evidence type="ECO:0000313" key="9">
    <source>
        <dbReference type="EMBL" id="QDU86719.1"/>
    </source>
</evidence>
<accession>A0A518D5I2</accession>
<dbReference type="OrthoDB" id="9809716at2"/>
<dbReference type="InterPro" id="IPR002898">
    <property type="entry name" value="MotA_ExbB_proton_chnl"/>
</dbReference>
<evidence type="ECO:0000259" key="8">
    <source>
        <dbReference type="Pfam" id="PF01618"/>
    </source>
</evidence>
<gene>
    <name evidence="9" type="primary">exbB_1</name>
    <name evidence="9" type="ORF">Pla175_00690</name>
</gene>
<keyword evidence="6" id="KW-0653">Protein transport</keyword>
<sequence>MILAQDAAGFFDIVFSGGWVGVAIVSLLAALSIAALALAVEHALSIRQSVLAPPGLADGVATRLTQGQLLGAAQACDLQPSVLATSLKAALAEADGGWGEVEKALEDTLSDQSARLFRKIEYLSVIANIAPMIGLLGTVVGMIFAFQEVASTQGAARASELASGIYQALVTTVGGLVVAIPALAAFALFRNRVDGCVSYTALEAQRALRPLKLMLTGRVKASG</sequence>
<feature type="transmembrane region" description="Helical" evidence="7">
    <location>
        <begin position="122"/>
        <end position="145"/>
    </location>
</feature>
<evidence type="ECO:0000256" key="4">
    <source>
        <dbReference type="ARBA" id="ARBA00022989"/>
    </source>
</evidence>
<comment type="subcellular location">
    <subcellularLocation>
        <location evidence="1">Cell membrane</location>
        <topology evidence="1">Multi-pass membrane protein</topology>
    </subcellularLocation>
    <subcellularLocation>
        <location evidence="6">Membrane</location>
        <topology evidence="6">Multi-pass membrane protein</topology>
    </subcellularLocation>
</comment>